<dbReference type="InterPro" id="IPR000182">
    <property type="entry name" value="GNAT_dom"/>
</dbReference>
<proteinExistence type="predicted"/>
<keyword evidence="1 4" id="KW-0808">Transferase</keyword>
<accession>L9ZJE0</accession>
<dbReference type="CDD" id="cd04301">
    <property type="entry name" value="NAT_SF"/>
    <property type="match status" value="1"/>
</dbReference>
<name>L9ZJE0_9EURY</name>
<evidence type="ECO:0000313" key="5">
    <source>
        <dbReference type="Proteomes" id="UP000011648"/>
    </source>
</evidence>
<keyword evidence="5" id="KW-1185">Reference proteome</keyword>
<dbReference type="STRING" id="1230458.C484_20362"/>
<dbReference type="Gene3D" id="3.40.630.30">
    <property type="match status" value="1"/>
</dbReference>
<evidence type="ECO:0000256" key="2">
    <source>
        <dbReference type="ARBA" id="ARBA00023315"/>
    </source>
</evidence>
<evidence type="ECO:0000256" key="1">
    <source>
        <dbReference type="ARBA" id="ARBA00022679"/>
    </source>
</evidence>
<sequence>MTTNLTIDHATSADLEAVTDLWVRLARGQREFDSAVRAEANRELMRETLAAHRVADGLLVARVDDAIVGFASVSLERGSLELERTRGTLSNLYVDPAYRDRGIGSALLEAATAELESKGAEVLLLEVMAQNEDARRFYRAHGYEPYRVAMKRSLEEPTAGADTDTETD</sequence>
<protein>
    <submittedName>
        <fullName evidence="4">N-acetyltransferase GCN5</fullName>
    </submittedName>
</protein>
<dbReference type="InterPro" id="IPR016181">
    <property type="entry name" value="Acyl_CoA_acyltransferase"/>
</dbReference>
<dbReference type="PROSITE" id="PS51186">
    <property type="entry name" value="GNAT"/>
    <property type="match status" value="1"/>
</dbReference>
<dbReference type="InterPro" id="IPR050832">
    <property type="entry name" value="Bact_Acetyltransf"/>
</dbReference>
<dbReference type="GO" id="GO:0016747">
    <property type="term" value="F:acyltransferase activity, transferring groups other than amino-acyl groups"/>
    <property type="evidence" value="ECO:0007669"/>
    <property type="project" value="InterPro"/>
</dbReference>
<dbReference type="AlphaFoldDB" id="L9ZJE0"/>
<dbReference type="Pfam" id="PF00583">
    <property type="entry name" value="Acetyltransf_1"/>
    <property type="match status" value="1"/>
</dbReference>
<dbReference type="OrthoDB" id="38613at2157"/>
<organism evidence="4 5">
    <name type="scientific">Natrialba taiwanensis DSM 12281</name>
    <dbReference type="NCBI Taxonomy" id="1230458"/>
    <lineage>
        <taxon>Archaea</taxon>
        <taxon>Methanobacteriati</taxon>
        <taxon>Methanobacteriota</taxon>
        <taxon>Stenosarchaea group</taxon>
        <taxon>Halobacteria</taxon>
        <taxon>Halobacteriales</taxon>
        <taxon>Natrialbaceae</taxon>
        <taxon>Natrialba</taxon>
    </lineage>
</organism>
<reference evidence="4 5" key="1">
    <citation type="journal article" date="2014" name="PLoS Genet.">
        <title>Phylogenetically driven sequencing of extremely halophilic archaea reveals strategies for static and dynamic osmo-response.</title>
        <authorList>
            <person name="Becker E.A."/>
            <person name="Seitzer P.M."/>
            <person name="Tritt A."/>
            <person name="Larsen D."/>
            <person name="Krusor M."/>
            <person name="Yao A.I."/>
            <person name="Wu D."/>
            <person name="Madern D."/>
            <person name="Eisen J.A."/>
            <person name="Darling A.E."/>
            <person name="Facciotti M.T."/>
        </authorList>
    </citation>
    <scope>NUCLEOTIDE SEQUENCE [LARGE SCALE GENOMIC DNA]</scope>
    <source>
        <strain evidence="4 5">DSM 12281</strain>
    </source>
</reference>
<dbReference type="RefSeq" id="WP_006827654.1">
    <property type="nucleotide sequence ID" value="NZ_AOIL01000067.1"/>
</dbReference>
<dbReference type="EMBL" id="AOIL01000067">
    <property type="protein sequence ID" value="ELY85707.1"/>
    <property type="molecule type" value="Genomic_DNA"/>
</dbReference>
<gene>
    <name evidence="4" type="ORF">C484_20362</name>
</gene>
<dbReference type="SUPFAM" id="SSF55729">
    <property type="entry name" value="Acyl-CoA N-acyltransferases (Nat)"/>
    <property type="match status" value="1"/>
</dbReference>
<comment type="caution">
    <text evidence="4">The sequence shown here is derived from an EMBL/GenBank/DDBJ whole genome shotgun (WGS) entry which is preliminary data.</text>
</comment>
<dbReference type="PATRIC" id="fig|1230458.4.peg.4102"/>
<keyword evidence="2" id="KW-0012">Acyltransferase</keyword>
<evidence type="ECO:0000313" key="4">
    <source>
        <dbReference type="EMBL" id="ELY85707.1"/>
    </source>
</evidence>
<evidence type="ECO:0000259" key="3">
    <source>
        <dbReference type="PROSITE" id="PS51186"/>
    </source>
</evidence>
<dbReference type="Proteomes" id="UP000011648">
    <property type="component" value="Unassembled WGS sequence"/>
</dbReference>
<feature type="domain" description="N-acetyltransferase" evidence="3">
    <location>
        <begin position="5"/>
        <end position="155"/>
    </location>
</feature>
<dbReference type="PANTHER" id="PTHR43877">
    <property type="entry name" value="AMINOALKYLPHOSPHONATE N-ACETYLTRANSFERASE-RELATED-RELATED"/>
    <property type="match status" value="1"/>
</dbReference>